<dbReference type="EnsemblProtists" id="EOD42090">
    <property type="protein sequence ID" value="EOD42090"/>
    <property type="gene ID" value="EMIHUDRAFT_194799"/>
</dbReference>
<dbReference type="AlphaFoldDB" id="A0A0D3L255"/>
<dbReference type="KEGG" id="ehx:EMIHUDRAFT_194799"/>
<keyword evidence="1" id="KW-0378">Hydrolase</keyword>
<sequence length="482" mass="52661">MSAANQSGMEPPLMLTALPSELLTHVCLLAACPCRLTSTSCLLTLVRASRTCKPLHECADAAALQLAESLGYDLDKGDPDWVRPDWSMLERLYTLYQSDNAARMPTAVHAEDGTAALSVLREQFGHFHPILCQQLVLPADASDQPRNEDTKQLPPGAAEYANLAALYCSAVPSQGAEQGADDEAPPGTREMQEWVEAGWAEGFDAEGRAHFGGELAGKSGEDAYIGATELLVALFHKRFRACIVEIDNDRPGHTIFNVAKKAFSFDEPACLPIFLQKDGHSFLIVGVTTCLTAADTGKLLVCDPNKPGRVIAIDPQLKLKGSRQYQLLIVLGREPFPNISREVCLTLNQQDGAGDDGTDLYPAGACVGRGMPQWRFGPFPSGRRTYRDLTPSIIWFERAMRSTPDWFTPTGFRCVYRMGGEDQSEFPYLVMVQRGKRNVNLGRFPTAEAAARFFAQSPEGQARLAAQHEDEVLPSLDTLALG</sequence>
<dbReference type="InterPro" id="IPR012462">
    <property type="entry name" value="UFSP1/2_DUB_cat"/>
</dbReference>
<dbReference type="RefSeq" id="XP_005794519.1">
    <property type="nucleotide sequence ID" value="XM_005794462.1"/>
</dbReference>
<dbReference type="Gene3D" id="3.90.70.130">
    <property type="match status" value="1"/>
</dbReference>
<dbReference type="PaxDb" id="2903-EOD42090"/>
<proteinExistence type="predicted"/>
<dbReference type="Proteomes" id="UP000013827">
    <property type="component" value="Unassembled WGS sequence"/>
</dbReference>
<dbReference type="Pfam" id="PF07910">
    <property type="entry name" value="Peptidase_C78"/>
    <property type="match status" value="1"/>
</dbReference>
<dbReference type="GO" id="GO:0016787">
    <property type="term" value="F:hydrolase activity"/>
    <property type="evidence" value="ECO:0007669"/>
    <property type="project" value="UniProtKB-KW"/>
</dbReference>
<reference evidence="4" key="1">
    <citation type="journal article" date="2013" name="Nature">
        <title>Pan genome of the phytoplankton Emiliania underpins its global distribution.</title>
        <authorList>
            <person name="Read B.A."/>
            <person name="Kegel J."/>
            <person name="Klute M.J."/>
            <person name="Kuo A."/>
            <person name="Lefebvre S.C."/>
            <person name="Maumus F."/>
            <person name="Mayer C."/>
            <person name="Miller J."/>
            <person name="Monier A."/>
            <person name="Salamov A."/>
            <person name="Young J."/>
            <person name="Aguilar M."/>
            <person name="Claverie J.M."/>
            <person name="Frickenhaus S."/>
            <person name="Gonzalez K."/>
            <person name="Herman E.K."/>
            <person name="Lin Y.C."/>
            <person name="Napier J."/>
            <person name="Ogata H."/>
            <person name="Sarno A.F."/>
            <person name="Shmutz J."/>
            <person name="Schroeder D."/>
            <person name="de Vargas C."/>
            <person name="Verret F."/>
            <person name="von Dassow P."/>
            <person name="Valentin K."/>
            <person name="Van de Peer Y."/>
            <person name="Wheeler G."/>
            <person name="Dacks J.B."/>
            <person name="Delwiche C.F."/>
            <person name="Dyhrman S.T."/>
            <person name="Glockner G."/>
            <person name="John U."/>
            <person name="Richards T."/>
            <person name="Worden A.Z."/>
            <person name="Zhang X."/>
            <person name="Grigoriev I.V."/>
            <person name="Allen A.E."/>
            <person name="Bidle K."/>
            <person name="Borodovsky M."/>
            <person name="Bowler C."/>
            <person name="Brownlee C."/>
            <person name="Cock J.M."/>
            <person name="Elias M."/>
            <person name="Gladyshev V.N."/>
            <person name="Groth M."/>
            <person name="Guda C."/>
            <person name="Hadaegh A."/>
            <person name="Iglesias-Rodriguez M.D."/>
            <person name="Jenkins J."/>
            <person name="Jones B.M."/>
            <person name="Lawson T."/>
            <person name="Leese F."/>
            <person name="Lindquist E."/>
            <person name="Lobanov A."/>
            <person name="Lomsadze A."/>
            <person name="Malik S.B."/>
            <person name="Marsh M.E."/>
            <person name="Mackinder L."/>
            <person name="Mock T."/>
            <person name="Mueller-Roeber B."/>
            <person name="Pagarete A."/>
            <person name="Parker M."/>
            <person name="Probert I."/>
            <person name="Quesneville H."/>
            <person name="Raines C."/>
            <person name="Rensing S.A."/>
            <person name="Riano-Pachon D.M."/>
            <person name="Richier S."/>
            <person name="Rokitta S."/>
            <person name="Shiraiwa Y."/>
            <person name="Soanes D.M."/>
            <person name="van der Giezen M."/>
            <person name="Wahlund T.M."/>
            <person name="Williams B."/>
            <person name="Wilson W."/>
            <person name="Wolfe G."/>
            <person name="Wurch L.L."/>
        </authorList>
    </citation>
    <scope>NUCLEOTIDE SEQUENCE</scope>
</reference>
<keyword evidence="4" id="KW-1185">Reference proteome</keyword>
<evidence type="ECO:0000313" key="4">
    <source>
        <dbReference type="Proteomes" id="UP000013827"/>
    </source>
</evidence>
<reference evidence="3" key="2">
    <citation type="submission" date="2024-10" db="UniProtKB">
        <authorList>
            <consortium name="EnsemblProtists"/>
        </authorList>
    </citation>
    <scope>IDENTIFICATION</scope>
</reference>
<accession>A0A0D3L255</accession>
<protein>
    <recommendedName>
        <fullName evidence="2">UFSP1/2/DUB catalytic domain-containing protein</fullName>
    </recommendedName>
</protein>
<name>A0A0D3L255_EMIH1</name>
<evidence type="ECO:0000256" key="1">
    <source>
        <dbReference type="ARBA" id="ARBA00022801"/>
    </source>
</evidence>
<dbReference type="STRING" id="2903.R1FSK8"/>
<organism evidence="3 4">
    <name type="scientific">Emiliania huxleyi (strain CCMP1516)</name>
    <dbReference type="NCBI Taxonomy" id="280463"/>
    <lineage>
        <taxon>Eukaryota</taxon>
        <taxon>Haptista</taxon>
        <taxon>Haptophyta</taxon>
        <taxon>Prymnesiophyceae</taxon>
        <taxon>Isochrysidales</taxon>
        <taxon>Noelaerhabdaceae</taxon>
        <taxon>Emiliania</taxon>
    </lineage>
</organism>
<dbReference type="GeneID" id="17287360"/>
<dbReference type="HOGENOM" id="CLU_566760_0_0_1"/>
<feature type="domain" description="UFSP1/2/DUB catalytic" evidence="2">
    <location>
        <begin position="167"/>
        <end position="307"/>
    </location>
</feature>
<evidence type="ECO:0000313" key="3">
    <source>
        <dbReference type="EnsemblProtists" id="EOD42090"/>
    </source>
</evidence>
<evidence type="ECO:0000259" key="2">
    <source>
        <dbReference type="Pfam" id="PF07910"/>
    </source>
</evidence>